<dbReference type="RefSeq" id="WP_036133892.1">
    <property type="nucleotide sequence ID" value="NZ_ANIE01000009.1"/>
</dbReference>
<dbReference type="PANTHER" id="PTHR30231">
    <property type="entry name" value="DNA POLYMERASE III SUBUNIT EPSILON"/>
    <property type="match status" value="1"/>
</dbReference>
<evidence type="ECO:0000256" key="2">
    <source>
        <dbReference type="ARBA" id="ARBA00022801"/>
    </source>
</evidence>
<dbReference type="OrthoDB" id="5497329at2"/>
<dbReference type="EMBL" id="ANIE01000009">
    <property type="protein sequence ID" value="KEF30025.1"/>
    <property type="molecule type" value="Genomic_DNA"/>
</dbReference>
<dbReference type="Pfam" id="PF00929">
    <property type="entry name" value="RNase_T"/>
    <property type="match status" value="1"/>
</dbReference>
<reference evidence="5 6" key="1">
    <citation type="submission" date="2012-12" db="EMBL/GenBank/DDBJ databases">
        <title>Genome assembly of Marinobacter sp. AK21.</title>
        <authorList>
            <person name="Khatri I."/>
            <person name="Kumar R."/>
            <person name="Vaidya B."/>
            <person name="Subramanian S."/>
            <person name="Pinnaka A."/>
        </authorList>
    </citation>
    <scope>NUCLEOTIDE SEQUENCE [LARGE SCALE GENOMIC DNA]</scope>
    <source>
        <strain evidence="5 6">AK21</strain>
    </source>
</reference>
<sequence length="245" mass="27710">MSSKKSTDLQPQDQVPTDWPARYQALALESRHPLLKAFYQAGCVSADTPMSDVPLIAMDFETTGLDANQHSIVSVGLVPFTLKGIQLGRARHWVVRPKLPLHQTSIEIHGITHSDIDDAPDMSEILDEMFSMLNGRIPVVHYRDIERRFLDVALKWRLGEGIRFPVLDTMAIEAHLHPNRRPTRWQQWMGKKPVSIRLADSRGRYGLPHYAAHNALMDAAATAELLQAQIHHHFSPDTPIGDLWL</sequence>
<dbReference type="CDD" id="cd06127">
    <property type="entry name" value="DEDDh"/>
    <property type="match status" value="1"/>
</dbReference>
<organism evidence="5 6">
    <name type="scientific">Marinobacter nitratireducens</name>
    <dbReference type="NCBI Taxonomy" id="1137280"/>
    <lineage>
        <taxon>Bacteria</taxon>
        <taxon>Pseudomonadati</taxon>
        <taxon>Pseudomonadota</taxon>
        <taxon>Gammaproteobacteria</taxon>
        <taxon>Pseudomonadales</taxon>
        <taxon>Marinobacteraceae</taxon>
        <taxon>Marinobacter</taxon>
    </lineage>
</organism>
<dbReference type="GO" id="GO:0003676">
    <property type="term" value="F:nucleic acid binding"/>
    <property type="evidence" value="ECO:0007669"/>
    <property type="project" value="InterPro"/>
</dbReference>
<dbReference type="GO" id="GO:0006259">
    <property type="term" value="P:DNA metabolic process"/>
    <property type="evidence" value="ECO:0007669"/>
    <property type="project" value="UniProtKB-ARBA"/>
</dbReference>
<keyword evidence="6" id="KW-1185">Reference proteome</keyword>
<accession>A0A072NAF4</accession>
<evidence type="ECO:0000313" key="6">
    <source>
        <dbReference type="Proteomes" id="UP000035057"/>
    </source>
</evidence>
<protein>
    <submittedName>
        <fullName evidence="5">DNA polymerase III epsilon subunit</fullName>
    </submittedName>
</protein>
<feature type="domain" description="Exonuclease" evidence="4">
    <location>
        <begin position="54"/>
        <end position="235"/>
    </location>
</feature>
<dbReference type="InterPro" id="IPR012337">
    <property type="entry name" value="RNaseH-like_sf"/>
</dbReference>
<dbReference type="SUPFAM" id="SSF53098">
    <property type="entry name" value="Ribonuclease H-like"/>
    <property type="match status" value="1"/>
</dbReference>
<evidence type="ECO:0000259" key="4">
    <source>
        <dbReference type="SMART" id="SM00479"/>
    </source>
</evidence>
<evidence type="ECO:0000313" key="5">
    <source>
        <dbReference type="EMBL" id="KEF30025.1"/>
    </source>
</evidence>
<dbReference type="Gene3D" id="3.30.420.10">
    <property type="entry name" value="Ribonuclease H-like superfamily/Ribonuclease H"/>
    <property type="match status" value="1"/>
</dbReference>
<dbReference type="GO" id="GO:0005829">
    <property type="term" value="C:cytosol"/>
    <property type="evidence" value="ECO:0007669"/>
    <property type="project" value="TreeGrafter"/>
</dbReference>
<evidence type="ECO:0000256" key="3">
    <source>
        <dbReference type="ARBA" id="ARBA00022839"/>
    </source>
</evidence>
<name>A0A072NAF4_9GAMM</name>
<comment type="caution">
    <text evidence="5">The sequence shown here is derived from an EMBL/GenBank/DDBJ whole genome shotgun (WGS) entry which is preliminary data.</text>
</comment>
<dbReference type="InterPro" id="IPR036397">
    <property type="entry name" value="RNaseH_sf"/>
</dbReference>
<dbReference type="Proteomes" id="UP000035057">
    <property type="component" value="Unassembled WGS sequence"/>
</dbReference>
<dbReference type="PATRIC" id="fig|1137280.3.peg.3017"/>
<evidence type="ECO:0000256" key="1">
    <source>
        <dbReference type="ARBA" id="ARBA00022722"/>
    </source>
</evidence>
<gene>
    <name evidence="5" type="ORF">D777_03201</name>
</gene>
<keyword evidence="2" id="KW-0378">Hydrolase</keyword>
<dbReference type="STRING" id="1137280.D777_03201"/>
<dbReference type="AlphaFoldDB" id="A0A072NAF4"/>
<dbReference type="PANTHER" id="PTHR30231:SF4">
    <property type="entry name" value="PROTEIN NEN2"/>
    <property type="match status" value="1"/>
</dbReference>
<dbReference type="GO" id="GO:0008408">
    <property type="term" value="F:3'-5' exonuclease activity"/>
    <property type="evidence" value="ECO:0007669"/>
    <property type="project" value="TreeGrafter"/>
</dbReference>
<keyword evidence="1" id="KW-0540">Nuclease</keyword>
<proteinExistence type="predicted"/>
<dbReference type="SMART" id="SM00479">
    <property type="entry name" value="EXOIII"/>
    <property type="match status" value="1"/>
</dbReference>
<dbReference type="InterPro" id="IPR013520">
    <property type="entry name" value="Ribonucl_H"/>
</dbReference>
<keyword evidence="3" id="KW-0269">Exonuclease</keyword>
<dbReference type="NCBIfam" id="NF006602">
    <property type="entry name" value="PRK09146.1"/>
    <property type="match status" value="1"/>
</dbReference>